<proteinExistence type="predicted"/>
<evidence type="ECO:0000313" key="3">
    <source>
        <dbReference type="Proteomes" id="UP001500751"/>
    </source>
</evidence>
<sequence length="141" mass="14647">MGSATSPTSGSTASGTVESPTSYGSEYVIYYGNCKNIQKAWTTFETSYHSATTDIAKQSATADAAAAIAVAAYDLSNHLLTSNWEHAAVESLTTDAENFTQDFMTVQKDLEAGDVAAADAAIANKLPADEHAIDVNCGPAS</sequence>
<dbReference type="Proteomes" id="UP001500751">
    <property type="component" value="Unassembled WGS sequence"/>
</dbReference>
<organism evidence="2 3">
    <name type="scientific">Catenulispora yoronensis</name>
    <dbReference type="NCBI Taxonomy" id="450799"/>
    <lineage>
        <taxon>Bacteria</taxon>
        <taxon>Bacillati</taxon>
        <taxon>Actinomycetota</taxon>
        <taxon>Actinomycetes</taxon>
        <taxon>Catenulisporales</taxon>
        <taxon>Catenulisporaceae</taxon>
        <taxon>Catenulispora</taxon>
    </lineage>
</organism>
<comment type="caution">
    <text evidence="2">The sequence shown here is derived from an EMBL/GenBank/DDBJ whole genome shotgun (WGS) entry which is preliminary data.</text>
</comment>
<evidence type="ECO:0000313" key="2">
    <source>
        <dbReference type="EMBL" id="GAA2056824.1"/>
    </source>
</evidence>
<accession>A0ABP5GV08</accession>
<protein>
    <submittedName>
        <fullName evidence="2">Uncharacterized protein</fullName>
    </submittedName>
</protein>
<evidence type="ECO:0000256" key="1">
    <source>
        <dbReference type="SAM" id="MobiDB-lite"/>
    </source>
</evidence>
<gene>
    <name evidence="2" type="ORF">GCM10009839_77590</name>
</gene>
<feature type="compositionally biased region" description="Low complexity" evidence="1">
    <location>
        <begin position="1"/>
        <end position="16"/>
    </location>
</feature>
<keyword evidence="3" id="KW-1185">Reference proteome</keyword>
<name>A0ABP5GV08_9ACTN</name>
<dbReference type="EMBL" id="BAAAQN010000065">
    <property type="protein sequence ID" value="GAA2056824.1"/>
    <property type="molecule type" value="Genomic_DNA"/>
</dbReference>
<feature type="region of interest" description="Disordered" evidence="1">
    <location>
        <begin position="1"/>
        <end position="20"/>
    </location>
</feature>
<reference evidence="3" key="1">
    <citation type="journal article" date="2019" name="Int. J. Syst. Evol. Microbiol.">
        <title>The Global Catalogue of Microorganisms (GCM) 10K type strain sequencing project: providing services to taxonomists for standard genome sequencing and annotation.</title>
        <authorList>
            <consortium name="The Broad Institute Genomics Platform"/>
            <consortium name="The Broad Institute Genome Sequencing Center for Infectious Disease"/>
            <person name="Wu L."/>
            <person name="Ma J."/>
        </authorList>
    </citation>
    <scope>NUCLEOTIDE SEQUENCE [LARGE SCALE GENOMIC DNA]</scope>
    <source>
        <strain evidence="3">JCM 16014</strain>
    </source>
</reference>